<dbReference type="Proteomes" id="UP001055115">
    <property type="component" value="Unassembled WGS sequence"/>
</dbReference>
<dbReference type="Gene3D" id="3.40.50.10260">
    <property type="entry name" value="YjeF N-terminal domain"/>
    <property type="match status" value="1"/>
</dbReference>
<comment type="caution">
    <text evidence="1">The sequence shown here is derived from an EMBL/GenBank/DDBJ whole genome shotgun (WGS) entry which is preliminary data.</text>
</comment>
<proteinExistence type="predicted"/>
<dbReference type="InterPro" id="IPR036652">
    <property type="entry name" value="YjeF_N_dom_sf"/>
</dbReference>
<dbReference type="RefSeq" id="XP_049134399.1">
    <property type="nucleotide sequence ID" value="XM_049278442.1"/>
</dbReference>
<dbReference type="GeneID" id="73333032"/>
<gene>
    <name evidence="1" type="ORF">ColSpa_12230</name>
</gene>
<keyword evidence="2" id="KW-1185">Reference proteome</keyword>
<dbReference type="EMBL" id="BQXU01000060">
    <property type="protein sequence ID" value="GKT52049.1"/>
    <property type="molecule type" value="Genomic_DNA"/>
</dbReference>
<protein>
    <submittedName>
        <fullName evidence="1">Uncharacterized protein</fullName>
    </submittedName>
</protein>
<name>A0AA37UL03_9PEZI</name>
<evidence type="ECO:0000313" key="2">
    <source>
        <dbReference type="Proteomes" id="UP001055115"/>
    </source>
</evidence>
<dbReference type="AlphaFoldDB" id="A0AA37UL03"/>
<evidence type="ECO:0000313" key="1">
    <source>
        <dbReference type="EMBL" id="GKT52049.1"/>
    </source>
</evidence>
<sequence>MAPISDSDPAGAAAAAAEEEDWKLFIADMGLGATVWKKAGTKIRRGIDFDDKWVLQMRFQPALSQD</sequence>
<reference evidence="1 2" key="1">
    <citation type="submission" date="2022-03" db="EMBL/GenBank/DDBJ databases">
        <title>Genome data of Colletotrichum spp.</title>
        <authorList>
            <person name="Utami Y.D."/>
            <person name="Hiruma K."/>
        </authorList>
    </citation>
    <scope>NUCLEOTIDE SEQUENCE [LARGE SCALE GENOMIC DNA]</scope>
    <source>
        <strain evidence="1 2">MAFF 239500</strain>
    </source>
</reference>
<accession>A0AA37UL03</accession>
<organism evidence="1 2">
    <name type="scientific">Colletotrichum spaethianum</name>
    <dbReference type="NCBI Taxonomy" id="700344"/>
    <lineage>
        <taxon>Eukaryota</taxon>
        <taxon>Fungi</taxon>
        <taxon>Dikarya</taxon>
        <taxon>Ascomycota</taxon>
        <taxon>Pezizomycotina</taxon>
        <taxon>Sordariomycetes</taxon>
        <taxon>Hypocreomycetidae</taxon>
        <taxon>Glomerellales</taxon>
        <taxon>Glomerellaceae</taxon>
        <taxon>Colletotrichum</taxon>
        <taxon>Colletotrichum spaethianum species complex</taxon>
    </lineage>
</organism>